<protein>
    <submittedName>
        <fullName evidence="2">Uncharacterized protein</fullName>
    </submittedName>
</protein>
<dbReference type="Proteomes" id="UP001447516">
    <property type="component" value="Unassembled WGS sequence"/>
</dbReference>
<gene>
    <name evidence="2" type="ORF">AAH991_29875</name>
</gene>
<sequence length="314" mass="33642">MTADVPDRLQRLAAAMQVPAPLTSAGLRDRFGDPDHLEPAVGQVWRAEWDDVSRLVLLLAAEERHWRVVPVSVEPTGEDDHSLVVDTSHTAFAVEVTAWAGLSALIPTGTLSRVIDDWSRDITNWCADTAGGTLHEPPAGTRRGGPATDPFSASATVRASLADDLDVLVAAPLVPIQASTPVDLKAATGRVGLAAVIAALQLPQPTVMKIVQGKHPVTKQQAHVLAGLFGYAAEEIMMAAGGLPLGLATELEQPRWRETWRSLCRRLGVSEYAARLQAGYGAFATAFRQTGGTAPDWRSRISQWLAAREDETAE</sequence>
<dbReference type="EMBL" id="JBDJAW010000032">
    <property type="protein sequence ID" value="MEN3539353.1"/>
    <property type="molecule type" value="Genomic_DNA"/>
</dbReference>
<proteinExistence type="predicted"/>
<evidence type="ECO:0000313" key="3">
    <source>
        <dbReference type="Proteomes" id="UP001447516"/>
    </source>
</evidence>
<accession>A0ABV0AVR9</accession>
<feature type="region of interest" description="Disordered" evidence="1">
    <location>
        <begin position="131"/>
        <end position="150"/>
    </location>
</feature>
<dbReference type="RefSeq" id="WP_346229250.1">
    <property type="nucleotide sequence ID" value="NZ_JBDJAW010000032.1"/>
</dbReference>
<keyword evidence="3" id="KW-1185">Reference proteome</keyword>
<organism evidence="2 3">
    <name type="scientific">Microbispora maris</name>
    <dbReference type="NCBI Taxonomy" id="3144104"/>
    <lineage>
        <taxon>Bacteria</taxon>
        <taxon>Bacillati</taxon>
        <taxon>Actinomycetota</taxon>
        <taxon>Actinomycetes</taxon>
        <taxon>Streptosporangiales</taxon>
        <taxon>Streptosporangiaceae</taxon>
        <taxon>Microbispora</taxon>
    </lineage>
</organism>
<evidence type="ECO:0000313" key="2">
    <source>
        <dbReference type="EMBL" id="MEN3539353.1"/>
    </source>
</evidence>
<reference evidence="2 3" key="1">
    <citation type="submission" date="2024-05" db="EMBL/GenBank/DDBJ databases">
        <title>Microbispora sp.ZYX-F-249.</title>
        <authorList>
            <person name="Xie H."/>
        </authorList>
    </citation>
    <scope>NUCLEOTIDE SEQUENCE [LARGE SCALE GENOMIC DNA]</scope>
    <source>
        <strain evidence="2 3">ZYX-F-249</strain>
    </source>
</reference>
<comment type="caution">
    <text evidence="2">The sequence shown here is derived from an EMBL/GenBank/DDBJ whole genome shotgun (WGS) entry which is preliminary data.</text>
</comment>
<name>A0ABV0AVR9_9ACTN</name>
<evidence type="ECO:0000256" key="1">
    <source>
        <dbReference type="SAM" id="MobiDB-lite"/>
    </source>
</evidence>